<gene>
    <name evidence="2" type="ORF">GMORB2_3099</name>
</gene>
<feature type="compositionally biased region" description="Low complexity" evidence="1">
    <location>
        <begin position="230"/>
        <end position="244"/>
    </location>
</feature>
<comment type="caution">
    <text evidence="2">The sequence shown here is derived from an EMBL/GenBank/DDBJ whole genome shotgun (WGS) entry which is preliminary data.</text>
</comment>
<feature type="region of interest" description="Disordered" evidence="1">
    <location>
        <begin position="385"/>
        <end position="418"/>
    </location>
</feature>
<evidence type="ECO:0000256" key="1">
    <source>
        <dbReference type="SAM" id="MobiDB-lite"/>
    </source>
</evidence>
<feature type="non-terminal residue" evidence="2">
    <location>
        <position position="1"/>
    </location>
</feature>
<keyword evidence="3" id="KW-1185">Reference proteome</keyword>
<dbReference type="AlphaFoldDB" id="A0A9P4YRD1"/>
<evidence type="ECO:0000313" key="3">
    <source>
        <dbReference type="Proteomes" id="UP000749293"/>
    </source>
</evidence>
<feature type="compositionally biased region" description="Basic and acidic residues" evidence="1">
    <location>
        <begin position="196"/>
        <end position="211"/>
    </location>
</feature>
<feature type="compositionally biased region" description="Acidic residues" evidence="1">
    <location>
        <begin position="275"/>
        <end position="284"/>
    </location>
</feature>
<sequence>QTQPSVQSVSLIGSWDNFTTFYPMEHDTRRAKGQWKGCHIFRDIICNDDDLSKTRTGGLSMGHTYYYYPLPAQLITDSSSFSPPQYEVDASTETFDPAMPSTTACPSLPGQRVNILTIPYQQSHRQRSASLSSMRITDYKSVDPSTKFMTPQPVNPLEQEMNSRVRPKHSAPGLFRGHTSSRSQSPVPAAWRRLFHSRERGRSRDRHDDPKATPPTSHAGGSDYEESMRGDASSRASSRSMSPESLRRFLSDDMPEPPRCGSSRGEQSTLVIPDDIAEEPEDDSNFATSAVSEVNPYTTGLSAPPRMQRPAPSTSSPSAPGAPHSLSGTAPLTAKNLSSLVQETSSQRSSKSRTSKDHRHAHRQAQAGLYTAEEIAMANVPVLEPAPRTTKSATSSAMASPLSSPTPDVDDEVDGGEPLTFFDDASTVSRKNSDAFLAPDSPALFDPHNPTLLHSACPTPRFTGFAGYSKQQYQHDDDEEGIRARRAAGMRPRPTFGISNDDNNYTQTLPQLLAAREAQFLPAPDATGVDDFADELGWMVDTIAAKAN</sequence>
<feature type="compositionally biased region" description="Polar residues" evidence="1">
    <location>
        <begin position="285"/>
        <end position="301"/>
    </location>
</feature>
<feature type="compositionally biased region" description="Low complexity" evidence="1">
    <location>
        <begin position="389"/>
        <end position="400"/>
    </location>
</feature>
<dbReference type="PANTHER" id="PTHR40625:SF1">
    <property type="entry name" value="AMP-ACTIVATED PROTEIN KINASE GLYCOGEN-BINDING DOMAIN-CONTAINING PROTEIN"/>
    <property type="match status" value="1"/>
</dbReference>
<dbReference type="OrthoDB" id="5422351at2759"/>
<evidence type="ECO:0000313" key="2">
    <source>
        <dbReference type="EMBL" id="KAF4120298.1"/>
    </source>
</evidence>
<name>A0A9P4YRD1_9HYPO</name>
<dbReference type="Proteomes" id="UP000749293">
    <property type="component" value="Unassembled WGS sequence"/>
</dbReference>
<proteinExistence type="predicted"/>
<dbReference type="PANTHER" id="PTHR40625">
    <property type="entry name" value="GTP-BINDING PROTEIN ESDC-RELATED"/>
    <property type="match status" value="1"/>
</dbReference>
<feature type="compositionally biased region" description="Basic residues" evidence="1">
    <location>
        <begin position="350"/>
        <end position="363"/>
    </location>
</feature>
<dbReference type="EMBL" id="JAANYQ010000017">
    <property type="protein sequence ID" value="KAF4120298.1"/>
    <property type="molecule type" value="Genomic_DNA"/>
</dbReference>
<reference evidence="2" key="1">
    <citation type="submission" date="2020-03" db="EMBL/GenBank/DDBJ databases">
        <title>Site-based positive gene gene selection in Geosmithia morbida across the United States reveals a broad range of putative effectors and factors for local host and environmental adapation.</title>
        <authorList>
            <person name="Onufrak A."/>
            <person name="Murdoch R.W."/>
            <person name="Gazis R."/>
            <person name="Huff M."/>
            <person name="Staton M."/>
            <person name="Klingeman W."/>
            <person name="Hadziabdic D."/>
        </authorList>
    </citation>
    <scope>NUCLEOTIDE SEQUENCE</scope>
    <source>
        <strain evidence="2">1262</strain>
    </source>
</reference>
<dbReference type="RefSeq" id="XP_035318950.1">
    <property type="nucleotide sequence ID" value="XM_035465075.1"/>
</dbReference>
<accession>A0A9P4YRD1</accession>
<feature type="compositionally biased region" description="Low complexity" evidence="1">
    <location>
        <begin position="310"/>
        <end position="327"/>
    </location>
</feature>
<feature type="region of interest" description="Disordered" evidence="1">
    <location>
        <begin position="142"/>
        <end position="372"/>
    </location>
</feature>
<organism evidence="2 3">
    <name type="scientific">Geosmithia morbida</name>
    <dbReference type="NCBI Taxonomy" id="1094350"/>
    <lineage>
        <taxon>Eukaryota</taxon>
        <taxon>Fungi</taxon>
        <taxon>Dikarya</taxon>
        <taxon>Ascomycota</taxon>
        <taxon>Pezizomycotina</taxon>
        <taxon>Sordariomycetes</taxon>
        <taxon>Hypocreomycetidae</taxon>
        <taxon>Hypocreales</taxon>
        <taxon>Bionectriaceae</taxon>
        <taxon>Geosmithia</taxon>
    </lineage>
</organism>
<protein>
    <submittedName>
        <fullName evidence="2">Uncharacterized protein</fullName>
    </submittedName>
</protein>
<dbReference type="GeneID" id="55969327"/>